<dbReference type="CDD" id="cd06224">
    <property type="entry name" value="REM"/>
    <property type="match status" value="1"/>
</dbReference>
<dbReference type="Gene3D" id="1.10.840.10">
    <property type="entry name" value="Ras guanine-nucleotide exchange factors catalytic domain"/>
    <property type="match status" value="1"/>
</dbReference>
<dbReference type="InterPro" id="IPR029071">
    <property type="entry name" value="Ubiquitin-like_domsf"/>
</dbReference>
<comment type="caution">
    <text evidence="10">The sequence shown here is derived from an EMBL/GenBank/DDBJ whole genome shotgun (WGS) entry which is preliminary data.</text>
</comment>
<dbReference type="PROSITE" id="PS50186">
    <property type="entry name" value="DEP"/>
    <property type="match status" value="1"/>
</dbReference>
<dbReference type="PRINTS" id="PR00103">
    <property type="entry name" value="CAMPKINASE"/>
</dbReference>
<dbReference type="PANTHER" id="PTHR23113:SF327">
    <property type="entry name" value="EXCHANGE PROTEIN DIRECTLY ACTIVATED BY CAMP, ISOFORM E"/>
    <property type="match status" value="1"/>
</dbReference>
<dbReference type="InterPro" id="IPR000595">
    <property type="entry name" value="cNMP-bd_dom"/>
</dbReference>
<dbReference type="InterPro" id="IPR023578">
    <property type="entry name" value="Ras_GEF_dom_sf"/>
</dbReference>
<evidence type="ECO:0008006" key="12">
    <source>
        <dbReference type="Google" id="ProtNLM"/>
    </source>
</evidence>
<dbReference type="AlphaFoldDB" id="A0AAW1UDB9"/>
<dbReference type="InterPro" id="IPR018490">
    <property type="entry name" value="cNMP-bd_dom_sf"/>
</dbReference>
<dbReference type="SUPFAM" id="SSF54236">
    <property type="entry name" value="Ubiquitin-like"/>
    <property type="match status" value="1"/>
</dbReference>
<dbReference type="PROSITE" id="PS00720">
    <property type="entry name" value="RASGEF"/>
    <property type="match status" value="1"/>
</dbReference>
<evidence type="ECO:0000259" key="8">
    <source>
        <dbReference type="PROSITE" id="PS50200"/>
    </source>
</evidence>
<dbReference type="Gene3D" id="3.10.20.90">
    <property type="entry name" value="Phosphatidylinositol 3-kinase Catalytic Subunit, Chain A, domain 1"/>
    <property type="match status" value="1"/>
</dbReference>
<dbReference type="PROSITE" id="PS50212">
    <property type="entry name" value="RASGEF_NTER"/>
    <property type="match status" value="1"/>
</dbReference>
<dbReference type="FunFam" id="1.10.840.10:FF:000002">
    <property type="entry name" value="Rap guanine nucleotide exchange factor 4"/>
    <property type="match status" value="1"/>
</dbReference>
<dbReference type="InterPro" id="IPR000591">
    <property type="entry name" value="DEP_dom"/>
</dbReference>
<feature type="domain" description="DEP" evidence="7">
    <location>
        <begin position="198"/>
        <end position="273"/>
    </location>
</feature>
<evidence type="ECO:0000256" key="3">
    <source>
        <dbReference type="PROSITE-ProRule" id="PRU00168"/>
    </source>
</evidence>
<evidence type="ECO:0000259" key="5">
    <source>
        <dbReference type="PROSITE" id="PS50009"/>
    </source>
</evidence>
<dbReference type="CDD" id="cd00038">
    <property type="entry name" value="CAP_ED"/>
    <property type="match status" value="2"/>
</dbReference>
<feature type="domain" description="N-terminal Ras-GEF" evidence="9">
    <location>
        <begin position="473"/>
        <end position="619"/>
    </location>
</feature>
<dbReference type="Pfam" id="PF00617">
    <property type="entry name" value="RasGEF"/>
    <property type="match status" value="1"/>
</dbReference>
<accession>A0AAW1UDB9</accession>
<dbReference type="Proteomes" id="UP001431783">
    <property type="component" value="Unassembled WGS sequence"/>
</dbReference>
<dbReference type="CDD" id="cd00155">
    <property type="entry name" value="RasGEF"/>
    <property type="match status" value="1"/>
</dbReference>
<dbReference type="Pfam" id="PF00027">
    <property type="entry name" value="cNMP_binding"/>
    <property type="match status" value="1"/>
</dbReference>
<organism evidence="10 11">
    <name type="scientific">Henosepilachna vigintioctopunctata</name>
    <dbReference type="NCBI Taxonomy" id="420089"/>
    <lineage>
        <taxon>Eukaryota</taxon>
        <taxon>Metazoa</taxon>
        <taxon>Ecdysozoa</taxon>
        <taxon>Arthropoda</taxon>
        <taxon>Hexapoda</taxon>
        <taxon>Insecta</taxon>
        <taxon>Pterygota</taxon>
        <taxon>Neoptera</taxon>
        <taxon>Endopterygota</taxon>
        <taxon>Coleoptera</taxon>
        <taxon>Polyphaga</taxon>
        <taxon>Cucujiformia</taxon>
        <taxon>Coccinelloidea</taxon>
        <taxon>Coccinellidae</taxon>
        <taxon>Epilachninae</taxon>
        <taxon>Epilachnini</taxon>
        <taxon>Henosepilachna</taxon>
    </lineage>
</organism>
<dbReference type="Gene3D" id="1.10.10.10">
    <property type="entry name" value="Winged helix-like DNA-binding domain superfamily/Winged helix DNA-binding domain"/>
    <property type="match status" value="1"/>
</dbReference>
<evidence type="ECO:0000259" key="7">
    <source>
        <dbReference type="PROSITE" id="PS50186"/>
    </source>
</evidence>
<evidence type="ECO:0000256" key="1">
    <source>
        <dbReference type="ARBA" id="ARBA00010829"/>
    </source>
</evidence>
<gene>
    <name evidence="10" type="ORF">WA026_017183</name>
</gene>
<keyword evidence="2 3" id="KW-0344">Guanine-nucleotide releasing factor</keyword>
<evidence type="ECO:0000313" key="10">
    <source>
        <dbReference type="EMBL" id="KAK9881667.1"/>
    </source>
</evidence>
<feature type="domain" description="Cyclic nucleotide-binding" evidence="6">
    <location>
        <begin position="82"/>
        <end position="124"/>
    </location>
</feature>
<dbReference type="Gene3D" id="1.10.8.1240">
    <property type="match status" value="1"/>
</dbReference>
<dbReference type="SUPFAM" id="SSF46785">
    <property type="entry name" value="Winged helix' DNA-binding domain"/>
    <property type="match status" value="1"/>
</dbReference>
<dbReference type="InterPro" id="IPR019804">
    <property type="entry name" value="Ras_G-nucl-exch_fac_CS"/>
</dbReference>
<dbReference type="InterPro" id="IPR036964">
    <property type="entry name" value="RASGEF_cat_dom_sf"/>
</dbReference>
<reference evidence="10 11" key="1">
    <citation type="submission" date="2023-03" db="EMBL/GenBank/DDBJ databases">
        <title>Genome insight into feeding habits of ladybird beetles.</title>
        <authorList>
            <person name="Li H.-S."/>
            <person name="Huang Y.-H."/>
            <person name="Pang H."/>
        </authorList>
    </citation>
    <scope>NUCLEOTIDE SEQUENCE [LARGE SCALE GENOMIC DNA]</scope>
    <source>
        <strain evidence="10">SYSU_2023b</strain>
        <tissue evidence="10">Whole body</tissue>
    </source>
</reference>
<dbReference type="SUPFAM" id="SSF48366">
    <property type="entry name" value="Ras GEF"/>
    <property type="match status" value="1"/>
</dbReference>
<dbReference type="InterPro" id="IPR000159">
    <property type="entry name" value="RA_dom"/>
</dbReference>
<sequence>MVYLNQNTRIELPEERENRAVVHVRGSRRRPNHFNAIECVQDDAFNKWTSFFLKPFYKSNCPFSIKPIYHLKYRLYKIPVTLCTLGVGATFGESILQDLPRESTILTQTTCELLRVEQQDFKLIWEKNKELMSELISSCKLKNGFGTNVSIGRAVMQSGSSPPRRSVSPDQPNPAEPITEAPSTTIGRIGWALRTLLLSQNTCLKDRKVSGRLIRRCAPGTELVDWMLGLSSSIHTRPQAAGMWQCLLEEGVISHVNKEQPFKDKCFLYRFWQDEEGATTLPPLEDVATAEDQIQESLGQLIHRGPDAFLRMILRKQSHERTADDLETIYEELLHIRALAHLSNSVKRELASVIVFEAHSRAGTVLFHQGDEGRSWYIIVRGSVDVVIHGKGTVNTLQEGDDFGKLALINDAPRAATIVLRENNCHFLRVDKENFNRILRDVEANTVRLKEHGKDVLILEKINTSTKHFSTHFKYTVMAGTPQKMLEHLLETRLDCRGSSGGGDHVISSSSDPFLDDFLLTHIVFLPIHQLAFDKFSLTKLTYHIDQLNQDREFILACKRRVIQFVYRWVTTIRHPIFEDEAAVEFFEDLAQDLETDCIQLNSLQEEATLMHHVMSQLRRYQEERKAHDGQKWKLPPQGQPISLFSGNETSRTIIMPQDDIIFRVYCADHTFCTLRLPVDTPAEAIKLVAADKLKMRANDDLLLVEVKSNGERVTFKDEDISIPTALSINGRIFVSPKDHLDALTCLSDQEEPTQGIEADLELFSTKDLAYHMTLFDWDLFWCLHEYELLYHTFGRHHFGQITANLDVFLRRFNEIQFWVVTEICMTSSLSKRVALLRKFIKLAAYCKEYQNLNAFCAIVMGLSNMAVSRLTLTWEKLPSKFRKLYTEFESLIDPSRNHRAYRVSVKKLQPPVVPFMPLLLKDMTFTHEGNKTCLEGLVNFEKMHMLAQTMRTIRFCRSRHLVLEPPSPKGESEVKAYISCLRVVDNQRILTSMSQKLEPKRS</sequence>
<dbReference type="SMART" id="SM00147">
    <property type="entry name" value="RasGEF"/>
    <property type="match status" value="1"/>
</dbReference>
<dbReference type="EMBL" id="JARQZJ010000070">
    <property type="protein sequence ID" value="KAK9881667.1"/>
    <property type="molecule type" value="Genomic_DNA"/>
</dbReference>
<feature type="domain" description="Ras-GEF" evidence="5">
    <location>
        <begin position="765"/>
        <end position="1001"/>
    </location>
</feature>
<dbReference type="Pfam" id="PF00610">
    <property type="entry name" value="DEP"/>
    <property type="match status" value="1"/>
</dbReference>
<protein>
    <recommendedName>
        <fullName evidence="12">Rap guanine nucleotide exchange factor 4</fullName>
    </recommendedName>
</protein>
<dbReference type="PANTHER" id="PTHR23113">
    <property type="entry name" value="GUANINE NUCLEOTIDE EXCHANGE FACTOR"/>
    <property type="match status" value="1"/>
</dbReference>
<evidence type="ECO:0000256" key="2">
    <source>
        <dbReference type="ARBA" id="ARBA00022658"/>
    </source>
</evidence>
<proteinExistence type="inferred from homology"/>
<feature type="compositionally biased region" description="Low complexity" evidence="4">
    <location>
        <begin position="158"/>
        <end position="169"/>
    </location>
</feature>
<dbReference type="SMART" id="SM00049">
    <property type="entry name" value="DEP"/>
    <property type="match status" value="1"/>
</dbReference>
<evidence type="ECO:0000259" key="9">
    <source>
        <dbReference type="PROSITE" id="PS50212"/>
    </source>
</evidence>
<dbReference type="PROSITE" id="PS50009">
    <property type="entry name" value="RASGEF_CAT"/>
    <property type="match status" value="1"/>
</dbReference>
<dbReference type="CDD" id="cd04437">
    <property type="entry name" value="DEP_Epac"/>
    <property type="match status" value="1"/>
</dbReference>
<dbReference type="Gene3D" id="1.20.870.10">
    <property type="entry name" value="Son of sevenless (SoS) protein Chain: S domain 1"/>
    <property type="match status" value="1"/>
</dbReference>
<dbReference type="GO" id="GO:0005886">
    <property type="term" value="C:plasma membrane"/>
    <property type="evidence" value="ECO:0007669"/>
    <property type="project" value="TreeGrafter"/>
</dbReference>
<dbReference type="PROSITE" id="PS50042">
    <property type="entry name" value="CNMP_BINDING_3"/>
    <property type="match status" value="2"/>
</dbReference>
<dbReference type="Gene3D" id="2.60.120.10">
    <property type="entry name" value="Jelly Rolls"/>
    <property type="match status" value="2"/>
</dbReference>
<dbReference type="InterPro" id="IPR001895">
    <property type="entry name" value="RASGEF_cat_dom"/>
</dbReference>
<dbReference type="SMART" id="SM00100">
    <property type="entry name" value="cNMP"/>
    <property type="match status" value="1"/>
</dbReference>
<dbReference type="GO" id="GO:0005085">
    <property type="term" value="F:guanyl-nucleotide exchange factor activity"/>
    <property type="evidence" value="ECO:0007669"/>
    <property type="project" value="UniProtKB-KW"/>
</dbReference>
<dbReference type="InterPro" id="IPR036388">
    <property type="entry name" value="WH-like_DNA-bd_sf"/>
</dbReference>
<dbReference type="InterPro" id="IPR008937">
    <property type="entry name" value="Ras-like_GEF"/>
</dbReference>
<keyword evidence="11" id="KW-1185">Reference proteome</keyword>
<dbReference type="SUPFAM" id="SSF51206">
    <property type="entry name" value="cAMP-binding domain-like"/>
    <property type="match status" value="2"/>
</dbReference>
<dbReference type="PROSITE" id="PS50200">
    <property type="entry name" value="RA"/>
    <property type="match status" value="1"/>
</dbReference>
<dbReference type="InterPro" id="IPR014710">
    <property type="entry name" value="RmlC-like_jellyroll"/>
</dbReference>
<evidence type="ECO:0000259" key="6">
    <source>
        <dbReference type="PROSITE" id="PS50042"/>
    </source>
</evidence>
<comment type="similarity">
    <text evidence="1">Belongs to the RAPGEF2 family.</text>
</comment>
<feature type="region of interest" description="Disordered" evidence="4">
    <location>
        <begin position="156"/>
        <end position="181"/>
    </location>
</feature>
<evidence type="ECO:0000313" key="11">
    <source>
        <dbReference type="Proteomes" id="UP001431783"/>
    </source>
</evidence>
<dbReference type="InterPro" id="IPR000651">
    <property type="entry name" value="Ras-like_Gua-exchang_fac_N"/>
</dbReference>
<dbReference type="InterPro" id="IPR036390">
    <property type="entry name" value="WH_DNA-bd_sf"/>
</dbReference>
<feature type="domain" description="Cyclic nucleotide-binding" evidence="6">
    <location>
        <begin position="338"/>
        <end position="439"/>
    </location>
</feature>
<dbReference type="GO" id="GO:0007265">
    <property type="term" value="P:Ras protein signal transduction"/>
    <property type="evidence" value="ECO:0007669"/>
    <property type="project" value="TreeGrafter"/>
</dbReference>
<feature type="domain" description="Ras-associating" evidence="8">
    <location>
        <begin position="659"/>
        <end position="740"/>
    </location>
</feature>
<evidence type="ECO:0000256" key="4">
    <source>
        <dbReference type="SAM" id="MobiDB-lite"/>
    </source>
</evidence>
<name>A0AAW1UDB9_9CUCU</name>